<accession>A0AAD7DK58</accession>
<evidence type="ECO:0000313" key="2">
    <source>
        <dbReference type="Proteomes" id="UP001221757"/>
    </source>
</evidence>
<proteinExistence type="predicted"/>
<sequence length="239" mass="27041">MRRIWSNLHPNMTGSNRESILVPCASWIWPSSRQQQGREECMAQNEEDLRVRQIVRQLARQWMVLMVFEGQADCERGGGSKRLKQVHINGFGPYNSSQRLWDGVQGVPKVLGRGEGAWVFSGITYQKGSPARKSAAVWICALTVRLAAELIRHHLQRLISSPVFRHLPVSNPLPGSTLTYISIRRQGKHYSLGLNEFSFLYCGPLPQENSGEIHAQVVSNVTTTIGGKFKLAYTYIHWQ</sequence>
<protein>
    <submittedName>
        <fullName evidence="1">Uncharacterized protein</fullName>
    </submittedName>
</protein>
<dbReference type="Proteomes" id="UP001221757">
    <property type="component" value="Unassembled WGS sequence"/>
</dbReference>
<organism evidence="1 2">
    <name type="scientific">Mycena rosella</name>
    <name type="common">Pink bonnet</name>
    <name type="synonym">Agaricus rosellus</name>
    <dbReference type="NCBI Taxonomy" id="1033263"/>
    <lineage>
        <taxon>Eukaryota</taxon>
        <taxon>Fungi</taxon>
        <taxon>Dikarya</taxon>
        <taxon>Basidiomycota</taxon>
        <taxon>Agaricomycotina</taxon>
        <taxon>Agaricomycetes</taxon>
        <taxon>Agaricomycetidae</taxon>
        <taxon>Agaricales</taxon>
        <taxon>Marasmiineae</taxon>
        <taxon>Mycenaceae</taxon>
        <taxon>Mycena</taxon>
    </lineage>
</organism>
<dbReference type="EMBL" id="JARKIE010000047">
    <property type="protein sequence ID" value="KAJ7693142.1"/>
    <property type="molecule type" value="Genomic_DNA"/>
</dbReference>
<dbReference type="AlphaFoldDB" id="A0AAD7DK58"/>
<keyword evidence="2" id="KW-1185">Reference proteome</keyword>
<name>A0AAD7DK58_MYCRO</name>
<gene>
    <name evidence="1" type="ORF">B0H17DRAFT_1132616</name>
</gene>
<evidence type="ECO:0000313" key="1">
    <source>
        <dbReference type="EMBL" id="KAJ7693142.1"/>
    </source>
</evidence>
<comment type="caution">
    <text evidence="1">The sequence shown here is derived from an EMBL/GenBank/DDBJ whole genome shotgun (WGS) entry which is preliminary data.</text>
</comment>
<reference evidence="1" key="1">
    <citation type="submission" date="2023-03" db="EMBL/GenBank/DDBJ databases">
        <title>Massive genome expansion in bonnet fungi (Mycena s.s.) driven by repeated elements and novel gene families across ecological guilds.</title>
        <authorList>
            <consortium name="Lawrence Berkeley National Laboratory"/>
            <person name="Harder C.B."/>
            <person name="Miyauchi S."/>
            <person name="Viragh M."/>
            <person name="Kuo A."/>
            <person name="Thoen E."/>
            <person name="Andreopoulos B."/>
            <person name="Lu D."/>
            <person name="Skrede I."/>
            <person name="Drula E."/>
            <person name="Henrissat B."/>
            <person name="Morin E."/>
            <person name="Kohler A."/>
            <person name="Barry K."/>
            <person name="LaButti K."/>
            <person name="Morin E."/>
            <person name="Salamov A."/>
            <person name="Lipzen A."/>
            <person name="Mereny Z."/>
            <person name="Hegedus B."/>
            <person name="Baldrian P."/>
            <person name="Stursova M."/>
            <person name="Weitz H."/>
            <person name="Taylor A."/>
            <person name="Grigoriev I.V."/>
            <person name="Nagy L.G."/>
            <person name="Martin F."/>
            <person name="Kauserud H."/>
        </authorList>
    </citation>
    <scope>NUCLEOTIDE SEQUENCE</scope>
    <source>
        <strain evidence="1">CBHHK067</strain>
    </source>
</reference>